<dbReference type="OrthoDB" id="10254713at2759"/>
<dbReference type="GO" id="GO:0044782">
    <property type="term" value="P:cilium organization"/>
    <property type="evidence" value="ECO:0007669"/>
    <property type="project" value="TreeGrafter"/>
</dbReference>
<reference evidence="7 8" key="1">
    <citation type="submission" date="2015-07" db="EMBL/GenBank/DDBJ databases">
        <title>The genome of Melipona quadrifasciata.</title>
        <authorList>
            <person name="Pan H."/>
            <person name="Kapheim K."/>
        </authorList>
    </citation>
    <scope>NUCLEOTIDE SEQUENCE [LARGE SCALE GENOMIC DNA]</scope>
    <source>
        <strain evidence="7">0111107301</strain>
        <tissue evidence="7">Whole body</tissue>
    </source>
</reference>
<evidence type="ECO:0000313" key="8">
    <source>
        <dbReference type="Proteomes" id="UP000053105"/>
    </source>
</evidence>
<protein>
    <submittedName>
        <fullName evidence="7">Uncharacterized protein</fullName>
    </submittedName>
</protein>
<dbReference type="Proteomes" id="UP000053105">
    <property type="component" value="Unassembled WGS sequence"/>
</dbReference>
<evidence type="ECO:0000256" key="6">
    <source>
        <dbReference type="SAM" id="Coils"/>
    </source>
</evidence>
<keyword evidence="3" id="KW-0963">Cytoplasm</keyword>
<evidence type="ECO:0000313" key="7">
    <source>
        <dbReference type="EMBL" id="KOX70078.1"/>
    </source>
</evidence>
<dbReference type="AlphaFoldDB" id="A0A0N0U3J1"/>
<evidence type="ECO:0000256" key="2">
    <source>
        <dbReference type="ARBA" id="ARBA00004316"/>
    </source>
</evidence>
<evidence type="ECO:0000256" key="1">
    <source>
        <dbReference type="ARBA" id="ARBA00004245"/>
    </source>
</evidence>
<keyword evidence="5" id="KW-0966">Cell projection</keyword>
<feature type="coiled-coil region" evidence="6">
    <location>
        <begin position="120"/>
        <end position="175"/>
    </location>
</feature>
<evidence type="ECO:0000256" key="5">
    <source>
        <dbReference type="ARBA" id="ARBA00023273"/>
    </source>
</evidence>
<dbReference type="GO" id="GO:0005737">
    <property type="term" value="C:cytoplasm"/>
    <property type="evidence" value="ECO:0007669"/>
    <property type="project" value="TreeGrafter"/>
</dbReference>
<accession>A0A0N0U3J1</accession>
<proteinExistence type="predicted"/>
<evidence type="ECO:0000256" key="4">
    <source>
        <dbReference type="ARBA" id="ARBA00023212"/>
    </source>
</evidence>
<dbReference type="STRING" id="166423.A0A0N0U3J1"/>
<dbReference type="PANTHER" id="PTHR14871:SF1">
    <property type="entry name" value="DYNEIN REGULATORY COMPLEX PROTEIN 9"/>
    <property type="match status" value="1"/>
</dbReference>
<dbReference type="GO" id="GO:0005856">
    <property type="term" value="C:cytoskeleton"/>
    <property type="evidence" value="ECO:0007669"/>
    <property type="project" value="UniProtKB-SubCell"/>
</dbReference>
<dbReference type="EMBL" id="KQ435878">
    <property type="protein sequence ID" value="KOX70078.1"/>
    <property type="molecule type" value="Genomic_DNA"/>
</dbReference>
<keyword evidence="6" id="KW-0175">Coiled coil</keyword>
<comment type="subcellular location">
    <subcellularLocation>
        <location evidence="2">Cell projection</location>
    </subcellularLocation>
    <subcellularLocation>
        <location evidence="1">Cytoplasm</location>
        <location evidence="1">Cytoskeleton</location>
    </subcellularLocation>
</comment>
<gene>
    <name evidence="7" type="ORF">WN51_04595</name>
</gene>
<evidence type="ECO:0000256" key="3">
    <source>
        <dbReference type="ARBA" id="ARBA00022490"/>
    </source>
</evidence>
<name>A0A0N0U3J1_9HYME</name>
<feature type="coiled-coil region" evidence="6">
    <location>
        <begin position="222"/>
        <end position="274"/>
    </location>
</feature>
<keyword evidence="8" id="KW-1185">Reference proteome</keyword>
<dbReference type="PANTHER" id="PTHR14871">
    <property type="entry name" value="DYNEIN REGULATORY COMPLEX PROTEIN 9"/>
    <property type="match status" value="1"/>
</dbReference>
<dbReference type="GO" id="GO:0031514">
    <property type="term" value="C:motile cilium"/>
    <property type="evidence" value="ECO:0007669"/>
    <property type="project" value="TreeGrafter"/>
</dbReference>
<dbReference type="InterPro" id="IPR042618">
    <property type="entry name" value="IQCG"/>
</dbReference>
<keyword evidence="4" id="KW-0206">Cytoskeleton</keyword>
<sequence>MATLAADGSSRFSPAERPAILAALEEFTNALAIYHGTLRKPTEHDNDILVDCLPLDTEYLKVLNPEEIIRIQDAKERAISKKIYENRLEECRNDACLYMRKIMEKLKEEIREHGTFEVLTKEIEEIMTRQKEEEALLEEQERLRNAAAELQKTIAEKKLANEQEKRRILNELSEEQYVTEWEKARYEQNSLSCDMEVEKLEKILNKWRIREKNEQRVHAELTKFLTQETASLEEKSKEWEERYVREKETYQKEIRQLRTEIETRRKELDELEEEVAQLPYNNRISHLFSLRRMPR</sequence>
<organism evidence="7 8">
    <name type="scientific">Melipona quadrifasciata</name>
    <dbReference type="NCBI Taxonomy" id="166423"/>
    <lineage>
        <taxon>Eukaryota</taxon>
        <taxon>Metazoa</taxon>
        <taxon>Ecdysozoa</taxon>
        <taxon>Arthropoda</taxon>
        <taxon>Hexapoda</taxon>
        <taxon>Insecta</taxon>
        <taxon>Pterygota</taxon>
        <taxon>Neoptera</taxon>
        <taxon>Endopterygota</taxon>
        <taxon>Hymenoptera</taxon>
        <taxon>Apocrita</taxon>
        <taxon>Aculeata</taxon>
        <taxon>Apoidea</taxon>
        <taxon>Anthophila</taxon>
        <taxon>Apidae</taxon>
        <taxon>Melipona</taxon>
    </lineage>
</organism>